<evidence type="ECO:0000256" key="1">
    <source>
        <dbReference type="ARBA" id="ARBA00001946"/>
    </source>
</evidence>
<keyword evidence="3 9" id="KW-0540">Nuclease</keyword>
<keyword evidence="5 9" id="KW-0255">Endonuclease</keyword>
<feature type="binding site" evidence="9">
    <location>
        <position position="12"/>
    </location>
    <ligand>
        <name>Mg(2+)</name>
        <dbReference type="ChEBI" id="CHEBI:18420"/>
        <note>catalytic</note>
    </ligand>
</feature>
<dbReference type="KEGG" id="dmm:dnm_064800"/>
<dbReference type="NCBIfam" id="TIGR01573">
    <property type="entry name" value="cas2"/>
    <property type="match status" value="1"/>
</dbReference>
<evidence type="ECO:0000256" key="5">
    <source>
        <dbReference type="ARBA" id="ARBA00022759"/>
    </source>
</evidence>
<keyword evidence="11" id="KW-1185">Reference proteome</keyword>
<organism evidence="10 11">
    <name type="scientific">Desulfonema magnum</name>
    <dbReference type="NCBI Taxonomy" id="45655"/>
    <lineage>
        <taxon>Bacteria</taxon>
        <taxon>Pseudomonadati</taxon>
        <taxon>Thermodesulfobacteriota</taxon>
        <taxon>Desulfobacteria</taxon>
        <taxon>Desulfobacterales</taxon>
        <taxon>Desulfococcaceae</taxon>
        <taxon>Desulfonema</taxon>
    </lineage>
</organism>
<dbReference type="Pfam" id="PF09827">
    <property type="entry name" value="CRISPR_Cas2"/>
    <property type="match status" value="1"/>
</dbReference>
<evidence type="ECO:0000256" key="8">
    <source>
        <dbReference type="ARBA" id="ARBA00023118"/>
    </source>
</evidence>
<gene>
    <name evidence="10" type="primary">cas2-2</name>
    <name evidence="9" type="synonym">cas2</name>
    <name evidence="10" type="ORF">dnm_064800</name>
</gene>
<dbReference type="SUPFAM" id="SSF143430">
    <property type="entry name" value="TTP0101/SSO1404-like"/>
    <property type="match status" value="1"/>
</dbReference>
<keyword evidence="4 9" id="KW-0479">Metal-binding</keyword>
<dbReference type="GO" id="GO:0004521">
    <property type="term" value="F:RNA endonuclease activity"/>
    <property type="evidence" value="ECO:0007669"/>
    <property type="project" value="InterPro"/>
</dbReference>
<evidence type="ECO:0000313" key="11">
    <source>
        <dbReference type="Proteomes" id="UP000663722"/>
    </source>
</evidence>
<name>A0A975GQZ8_9BACT</name>
<proteinExistence type="inferred from homology"/>
<dbReference type="CDD" id="cd09725">
    <property type="entry name" value="Cas2_I_II_III"/>
    <property type="match status" value="1"/>
</dbReference>
<dbReference type="EMBL" id="CP061800">
    <property type="protein sequence ID" value="QTA90419.1"/>
    <property type="molecule type" value="Genomic_DNA"/>
</dbReference>
<keyword evidence="6 9" id="KW-0378">Hydrolase</keyword>
<dbReference type="Proteomes" id="UP000663722">
    <property type="component" value="Chromosome"/>
</dbReference>
<dbReference type="GO" id="GO:0046872">
    <property type="term" value="F:metal ion binding"/>
    <property type="evidence" value="ECO:0007669"/>
    <property type="project" value="UniProtKB-UniRule"/>
</dbReference>
<comment type="subunit">
    <text evidence="9">Homodimer, forms a heterotetramer with a Cas1 homodimer.</text>
</comment>
<dbReference type="RefSeq" id="WP_207678634.1">
    <property type="nucleotide sequence ID" value="NZ_CP061800.1"/>
</dbReference>
<sequence length="123" mass="14179">MERKGWYMVVYDIANPRRLGKVHRLLKKQGISAQKSVFFVKGTASWVNQLLDELVSVMAVKEDDLRAYPVSHPREVWATGPNPLTDFPVVQFEAARKIQKNKQASWFKQIFKIIKFSRAKTSG</sequence>
<dbReference type="AlphaFoldDB" id="A0A975GQZ8"/>
<reference evidence="10" key="1">
    <citation type="journal article" date="2021" name="Microb. Physiol.">
        <title>Proteogenomic Insights into the Physiology of Marine, Sulfate-Reducing, Filamentous Desulfonema limicola and Desulfonema magnum.</title>
        <authorList>
            <person name="Schnaars V."/>
            <person name="Wohlbrand L."/>
            <person name="Scheve S."/>
            <person name="Hinrichs C."/>
            <person name="Reinhardt R."/>
            <person name="Rabus R."/>
        </authorList>
    </citation>
    <scope>NUCLEOTIDE SEQUENCE</scope>
    <source>
        <strain evidence="10">4be13</strain>
    </source>
</reference>
<evidence type="ECO:0000256" key="3">
    <source>
        <dbReference type="ARBA" id="ARBA00022722"/>
    </source>
</evidence>
<comment type="cofactor">
    <cofactor evidence="1 9">
        <name>Mg(2+)</name>
        <dbReference type="ChEBI" id="CHEBI:18420"/>
    </cofactor>
</comment>
<dbReference type="EC" id="3.1.-.-" evidence="9"/>
<comment type="function">
    <text evidence="9">CRISPR (clustered regularly interspaced short palindromic repeat), is an adaptive immune system that provides protection against mobile genetic elements (viruses, transposable elements and conjugative plasmids). CRISPR clusters contain sequences complementary to antecedent mobile elements and target invading nucleic acids. CRISPR clusters are transcribed and processed into CRISPR RNA (crRNA). Functions as a ssRNA-specific endoribonuclease. Involved in the integration of spacer DNA into the CRISPR cassette.</text>
</comment>
<evidence type="ECO:0000256" key="9">
    <source>
        <dbReference type="HAMAP-Rule" id="MF_01471"/>
    </source>
</evidence>
<evidence type="ECO:0000313" key="10">
    <source>
        <dbReference type="EMBL" id="QTA90419.1"/>
    </source>
</evidence>
<evidence type="ECO:0000256" key="7">
    <source>
        <dbReference type="ARBA" id="ARBA00022842"/>
    </source>
</evidence>
<keyword evidence="7 9" id="KW-0460">Magnesium</keyword>
<dbReference type="InterPro" id="IPR019199">
    <property type="entry name" value="Virulence_VapD/CRISPR_Cas2"/>
</dbReference>
<dbReference type="HAMAP" id="MF_01471">
    <property type="entry name" value="Cas2"/>
    <property type="match status" value="1"/>
</dbReference>
<dbReference type="GO" id="GO:0051607">
    <property type="term" value="P:defense response to virus"/>
    <property type="evidence" value="ECO:0007669"/>
    <property type="project" value="UniProtKB-UniRule"/>
</dbReference>
<keyword evidence="8 9" id="KW-0051">Antiviral defense</keyword>
<evidence type="ECO:0000256" key="6">
    <source>
        <dbReference type="ARBA" id="ARBA00022801"/>
    </source>
</evidence>
<dbReference type="GO" id="GO:0016787">
    <property type="term" value="F:hydrolase activity"/>
    <property type="evidence" value="ECO:0007669"/>
    <property type="project" value="UniProtKB-KW"/>
</dbReference>
<protein>
    <recommendedName>
        <fullName evidence="9">CRISPR-associated endoribonuclease Cas2</fullName>
        <ecNumber evidence="9">3.1.-.-</ecNumber>
    </recommendedName>
</protein>
<evidence type="ECO:0000256" key="2">
    <source>
        <dbReference type="ARBA" id="ARBA00009959"/>
    </source>
</evidence>
<dbReference type="GO" id="GO:0043571">
    <property type="term" value="P:maintenance of CRISPR repeat elements"/>
    <property type="evidence" value="ECO:0007669"/>
    <property type="project" value="UniProtKB-UniRule"/>
</dbReference>
<dbReference type="Gene3D" id="3.30.70.240">
    <property type="match status" value="1"/>
</dbReference>
<comment type="similarity">
    <text evidence="2 9">Belongs to the CRISPR-associated endoribonuclease Cas2 protein family.</text>
</comment>
<accession>A0A975GQZ8</accession>
<dbReference type="InterPro" id="IPR021127">
    <property type="entry name" value="CRISPR_associated_Cas2"/>
</dbReference>
<evidence type="ECO:0000256" key="4">
    <source>
        <dbReference type="ARBA" id="ARBA00022723"/>
    </source>
</evidence>